<gene>
    <name evidence="2" type="ORF">QC762_303680</name>
</gene>
<dbReference type="GeneID" id="87908571"/>
<feature type="region of interest" description="Disordered" evidence="1">
    <location>
        <begin position="169"/>
        <end position="188"/>
    </location>
</feature>
<dbReference type="Proteomes" id="UP001323405">
    <property type="component" value="Unassembled WGS sequence"/>
</dbReference>
<proteinExistence type="predicted"/>
<organism evidence="2 3">
    <name type="scientific">Podospora pseudocomata</name>
    <dbReference type="NCBI Taxonomy" id="2093779"/>
    <lineage>
        <taxon>Eukaryota</taxon>
        <taxon>Fungi</taxon>
        <taxon>Dikarya</taxon>
        <taxon>Ascomycota</taxon>
        <taxon>Pezizomycotina</taxon>
        <taxon>Sordariomycetes</taxon>
        <taxon>Sordariomycetidae</taxon>
        <taxon>Sordariales</taxon>
        <taxon>Podosporaceae</taxon>
        <taxon>Podospora</taxon>
    </lineage>
</organism>
<name>A0ABR0GIL8_9PEZI</name>
<evidence type="ECO:0000313" key="3">
    <source>
        <dbReference type="Proteomes" id="UP001323405"/>
    </source>
</evidence>
<evidence type="ECO:0000256" key="1">
    <source>
        <dbReference type="SAM" id="MobiDB-lite"/>
    </source>
</evidence>
<feature type="compositionally biased region" description="Polar residues" evidence="1">
    <location>
        <begin position="70"/>
        <end position="81"/>
    </location>
</feature>
<dbReference type="EMBL" id="JAFFHA010000005">
    <property type="protein sequence ID" value="KAK4655588.1"/>
    <property type="molecule type" value="Genomic_DNA"/>
</dbReference>
<feature type="region of interest" description="Disordered" evidence="1">
    <location>
        <begin position="209"/>
        <end position="234"/>
    </location>
</feature>
<evidence type="ECO:0000313" key="2">
    <source>
        <dbReference type="EMBL" id="KAK4655588.1"/>
    </source>
</evidence>
<feature type="compositionally biased region" description="Polar residues" evidence="1">
    <location>
        <begin position="89"/>
        <end position="102"/>
    </location>
</feature>
<reference evidence="2 3" key="1">
    <citation type="journal article" date="2023" name="bioRxiv">
        <title>High-quality genome assemblies of four members of thePodospora anserinaspecies complex.</title>
        <authorList>
            <person name="Ament-Velasquez S.L."/>
            <person name="Vogan A.A."/>
            <person name="Wallerman O."/>
            <person name="Hartmann F."/>
            <person name="Gautier V."/>
            <person name="Silar P."/>
            <person name="Giraud T."/>
            <person name="Johannesson H."/>
        </authorList>
    </citation>
    <scope>NUCLEOTIDE SEQUENCE [LARGE SCALE GENOMIC DNA]</scope>
    <source>
        <strain evidence="2 3">CBS 415.72m</strain>
    </source>
</reference>
<keyword evidence="3" id="KW-1185">Reference proteome</keyword>
<feature type="region of interest" description="Disordered" evidence="1">
    <location>
        <begin position="431"/>
        <end position="479"/>
    </location>
</feature>
<feature type="compositionally biased region" description="Basic residues" evidence="1">
    <location>
        <begin position="60"/>
        <end position="69"/>
    </location>
</feature>
<comment type="caution">
    <text evidence="2">The sequence shown here is derived from an EMBL/GenBank/DDBJ whole genome shotgun (WGS) entry which is preliminary data.</text>
</comment>
<feature type="compositionally biased region" description="Basic residues" evidence="1">
    <location>
        <begin position="361"/>
        <end position="380"/>
    </location>
</feature>
<accession>A0ABR0GIL8</accession>
<protein>
    <submittedName>
        <fullName evidence="2">Uncharacterized protein</fullName>
    </submittedName>
</protein>
<feature type="compositionally biased region" description="Acidic residues" evidence="1">
    <location>
        <begin position="209"/>
        <end position="223"/>
    </location>
</feature>
<dbReference type="RefSeq" id="XP_062744563.1">
    <property type="nucleotide sequence ID" value="XM_062888664.1"/>
</dbReference>
<feature type="region of interest" description="Disordered" evidence="1">
    <location>
        <begin position="361"/>
        <end position="390"/>
    </location>
</feature>
<feature type="compositionally biased region" description="Polar residues" evidence="1">
    <location>
        <begin position="40"/>
        <end position="56"/>
    </location>
</feature>
<feature type="region of interest" description="Disordered" evidence="1">
    <location>
        <begin position="24"/>
        <end position="119"/>
    </location>
</feature>
<sequence length="490" mass="54732">MAVSLTRYHQTTIMQAYTLPTRSYRRDDNTTASEPPLDLQTPSSDSYYSNRRSTTPLPFIRHHRNRRRLNQTIRNAGSSQENRPDNKENNPSNLPSYYSTYSLPRKPSPSPPPTERVRSPYRHRTFSFESPPASPELVVYANQGGLDLSCASPRDDLARHGIIHAQIRSASSTYPSDERAQSPVSPPLTLGRKILSSLAGYGFSEADFDADASSEGGDDDGVEEGLYPGEKRLSREEGEIARVISAAKSSPPGVQSQVWGGAVFNFPAPPGEGEKEEDEGFALPAPESPLLVGLAVEDRMEQEGADEDASTRCLPRVSTAFSGFEGEHSSFVPPLQEEEQEHVSFGMQLRERISGHFRRGNGNHHHHHHRHHRHHHHHYKSGGSRAGGGGCGKGLDRFKEESSKTNVGTDVKRWFVRGLKAGRKGVRRVKRGLNHHGDGDKGREGKMKREMRRVDEKLERERGKLRKKPRREGKGNKMEGLRGRIWGLLV</sequence>
<feature type="compositionally biased region" description="Basic and acidic residues" evidence="1">
    <location>
        <begin position="435"/>
        <end position="462"/>
    </location>
</feature>